<sequence>MEPENVESICLNVKGFANTSYYICACYRSPNLGRVSDFISTCSTATDKMLKSKSEIIFLGDFNINMLQNDHNTDLLNEPTRVTNTSKSLIDVILVNRPEYWATSGSLQLGMSDHDLI</sequence>
<organism evidence="1 2">
    <name type="scientific">Pocillopora damicornis</name>
    <name type="common">Cauliflower coral</name>
    <name type="synonym">Millepora damicornis</name>
    <dbReference type="NCBI Taxonomy" id="46731"/>
    <lineage>
        <taxon>Eukaryota</taxon>
        <taxon>Metazoa</taxon>
        <taxon>Cnidaria</taxon>
        <taxon>Anthozoa</taxon>
        <taxon>Hexacorallia</taxon>
        <taxon>Scleractinia</taxon>
        <taxon>Astrocoeniina</taxon>
        <taxon>Pocilloporidae</taxon>
        <taxon>Pocillopora</taxon>
    </lineage>
</organism>
<evidence type="ECO:0000313" key="1">
    <source>
        <dbReference type="EMBL" id="RMX55071.1"/>
    </source>
</evidence>
<reference evidence="1 2" key="1">
    <citation type="journal article" date="2018" name="Sci. Rep.">
        <title>Comparative analysis of the Pocillopora damicornis genome highlights role of immune system in coral evolution.</title>
        <authorList>
            <person name="Cunning R."/>
            <person name="Bay R.A."/>
            <person name="Gillette P."/>
            <person name="Baker A.C."/>
            <person name="Traylor-Knowles N."/>
        </authorList>
    </citation>
    <scope>NUCLEOTIDE SEQUENCE [LARGE SCALE GENOMIC DNA]</scope>
    <source>
        <strain evidence="1">RSMAS</strain>
        <tissue evidence="1">Whole animal</tissue>
    </source>
</reference>
<dbReference type="Gene3D" id="3.60.10.10">
    <property type="entry name" value="Endonuclease/exonuclease/phosphatase"/>
    <property type="match status" value="1"/>
</dbReference>
<name>A0A3M6UN77_POCDA</name>
<dbReference type="Proteomes" id="UP000275408">
    <property type="component" value="Unassembled WGS sequence"/>
</dbReference>
<dbReference type="AlphaFoldDB" id="A0A3M6UN77"/>
<evidence type="ECO:0000313" key="2">
    <source>
        <dbReference type="Proteomes" id="UP000275408"/>
    </source>
</evidence>
<accession>A0A3M6UN77</accession>
<protein>
    <recommendedName>
        <fullName evidence="3">Endonuclease/exonuclease/phosphatase domain-containing protein</fullName>
    </recommendedName>
</protein>
<dbReference type="EMBL" id="RCHS01001129">
    <property type="protein sequence ID" value="RMX55071.1"/>
    <property type="molecule type" value="Genomic_DNA"/>
</dbReference>
<keyword evidence="2" id="KW-1185">Reference proteome</keyword>
<dbReference type="SUPFAM" id="SSF56219">
    <property type="entry name" value="DNase I-like"/>
    <property type="match status" value="1"/>
</dbReference>
<dbReference type="InterPro" id="IPR036691">
    <property type="entry name" value="Endo/exonu/phosph_ase_sf"/>
</dbReference>
<proteinExistence type="predicted"/>
<comment type="caution">
    <text evidence="1">The sequence shown here is derived from an EMBL/GenBank/DDBJ whole genome shotgun (WGS) entry which is preliminary data.</text>
</comment>
<gene>
    <name evidence="1" type="ORF">pdam_00023216</name>
</gene>
<evidence type="ECO:0008006" key="3">
    <source>
        <dbReference type="Google" id="ProtNLM"/>
    </source>
</evidence>